<name>A0A645HHE8_9ZZZZ</name>
<accession>A0A645HHE8</accession>
<sequence length="95" mass="10110">MQDAGDVGRRQLDRETGLGRIGAGAEVAARFPHRIPAALDGGGFETLGEFAGRSGVAFVFILGHWVGRRGRFVRSGLYFPRFASSLAAHSENPPG</sequence>
<dbReference type="AlphaFoldDB" id="A0A645HHE8"/>
<organism evidence="1">
    <name type="scientific">bioreactor metagenome</name>
    <dbReference type="NCBI Taxonomy" id="1076179"/>
    <lineage>
        <taxon>unclassified sequences</taxon>
        <taxon>metagenomes</taxon>
        <taxon>ecological metagenomes</taxon>
    </lineage>
</organism>
<evidence type="ECO:0000313" key="1">
    <source>
        <dbReference type="EMBL" id="MPN37812.1"/>
    </source>
</evidence>
<proteinExistence type="predicted"/>
<protein>
    <submittedName>
        <fullName evidence="1">Uncharacterized protein</fullName>
    </submittedName>
</protein>
<comment type="caution">
    <text evidence="1">The sequence shown here is derived from an EMBL/GenBank/DDBJ whole genome shotgun (WGS) entry which is preliminary data.</text>
</comment>
<dbReference type="EMBL" id="VSSQ01092682">
    <property type="protein sequence ID" value="MPN37812.1"/>
    <property type="molecule type" value="Genomic_DNA"/>
</dbReference>
<reference evidence="1" key="1">
    <citation type="submission" date="2019-08" db="EMBL/GenBank/DDBJ databases">
        <authorList>
            <person name="Kucharzyk K."/>
            <person name="Murdoch R.W."/>
            <person name="Higgins S."/>
            <person name="Loffler F."/>
        </authorList>
    </citation>
    <scope>NUCLEOTIDE SEQUENCE</scope>
</reference>
<gene>
    <name evidence="1" type="ORF">SDC9_185333</name>
</gene>